<protein>
    <submittedName>
        <fullName evidence="2">Uncharacterized protein</fullName>
    </submittedName>
</protein>
<feature type="compositionally biased region" description="Basic and acidic residues" evidence="1">
    <location>
        <begin position="11"/>
        <end position="20"/>
    </location>
</feature>
<name>A0A9W8JXR1_9AGAR</name>
<feature type="region of interest" description="Disordered" evidence="1">
    <location>
        <begin position="178"/>
        <end position="200"/>
    </location>
</feature>
<reference evidence="2" key="1">
    <citation type="submission" date="2022-07" db="EMBL/GenBank/DDBJ databases">
        <title>Genome Sequence of Agrocybe chaxingu.</title>
        <authorList>
            <person name="Buettner E."/>
        </authorList>
    </citation>
    <scope>NUCLEOTIDE SEQUENCE</scope>
    <source>
        <strain evidence="2">MP-N11</strain>
    </source>
</reference>
<feature type="region of interest" description="Disordered" evidence="1">
    <location>
        <begin position="1"/>
        <end position="24"/>
    </location>
</feature>
<evidence type="ECO:0000256" key="1">
    <source>
        <dbReference type="SAM" id="MobiDB-lite"/>
    </source>
</evidence>
<sequence length="230" mass="24907">MSSSSRRSTPHKLDTGDERAPFAPDGTAVQATDLIATSCLPVDRLCRGMSPLLSMTTALNSRRHAREARSASASRWRSVALLLGCAVDIDDESVAVHEHLPAPHERQTPAFAAATDAETLLAFSSRKYLVLYGTSSPSITMTKPSLLDATAAAFRSRWHEEPEERNFAGLLVQEYDSARAKSGRESTADSHHKQQSPAARLSLHAEPVPPRFHGANVAPAASSEQWILLT</sequence>
<proteinExistence type="predicted"/>
<evidence type="ECO:0000313" key="3">
    <source>
        <dbReference type="Proteomes" id="UP001148786"/>
    </source>
</evidence>
<keyword evidence="3" id="KW-1185">Reference proteome</keyword>
<accession>A0A9W8JXR1</accession>
<evidence type="ECO:0000313" key="2">
    <source>
        <dbReference type="EMBL" id="KAJ3506687.1"/>
    </source>
</evidence>
<dbReference type="Proteomes" id="UP001148786">
    <property type="component" value="Unassembled WGS sequence"/>
</dbReference>
<comment type="caution">
    <text evidence="2">The sequence shown here is derived from an EMBL/GenBank/DDBJ whole genome shotgun (WGS) entry which is preliminary data.</text>
</comment>
<organism evidence="2 3">
    <name type="scientific">Agrocybe chaxingu</name>
    <dbReference type="NCBI Taxonomy" id="84603"/>
    <lineage>
        <taxon>Eukaryota</taxon>
        <taxon>Fungi</taxon>
        <taxon>Dikarya</taxon>
        <taxon>Basidiomycota</taxon>
        <taxon>Agaricomycotina</taxon>
        <taxon>Agaricomycetes</taxon>
        <taxon>Agaricomycetidae</taxon>
        <taxon>Agaricales</taxon>
        <taxon>Agaricineae</taxon>
        <taxon>Strophariaceae</taxon>
        <taxon>Agrocybe</taxon>
    </lineage>
</organism>
<feature type="compositionally biased region" description="Basic and acidic residues" evidence="1">
    <location>
        <begin position="178"/>
        <end position="192"/>
    </location>
</feature>
<dbReference type="EMBL" id="JANKHO010000738">
    <property type="protein sequence ID" value="KAJ3506687.1"/>
    <property type="molecule type" value="Genomic_DNA"/>
</dbReference>
<dbReference type="AlphaFoldDB" id="A0A9W8JXR1"/>
<gene>
    <name evidence="2" type="ORF">NLJ89_g6730</name>
</gene>